<accession>A0ABT8G867</accession>
<evidence type="ECO:0000256" key="5">
    <source>
        <dbReference type="ARBA" id="ARBA00022989"/>
    </source>
</evidence>
<dbReference type="InterPro" id="IPR051393">
    <property type="entry name" value="ABC_transporter_permease"/>
</dbReference>
<organism evidence="10 11">
    <name type="scientific">Demequina litoralis</name>
    <dbReference type="NCBI Taxonomy" id="3051660"/>
    <lineage>
        <taxon>Bacteria</taxon>
        <taxon>Bacillati</taxon>
        <taxon>Actinomycetota</taxon>
        <taxon>Actinomycetes</taxon>
        <taxon>Micrococcales</taxon>
        <taxon>Demequinaceae</taxon>
        <taxon>Demequina</taxon>
    </lineage>
</organism>
<keyword evidence="11" id="KW-1185">Reference proteome</keyword>
<sequence>MTALEASGRSAAPAVDTTSAAGSRPVTPATEHTRRATARKWAEIALFVGPAMALFLTFVVYPVVSAARFSLYKWNGVSQFSDAEFIGLENYARALFGGTDPATQQAFTTAYSQPFWEALSHNFAIIFLSMAVQLPIALAVALTLNRRFRGRAFTRVVIFAPYVLSEVIAGTMWLIIFDPNGIATELMRAIGLDMPAGGWFEDPTWGFWTVFFIITWKYVGLAIILFLAGLSGVSEDLQEAAAIDGASWWQIQWRINIPLIGPTIRIWAFLSIIGSIQLFDMVWVLNRGGTAGQYSTIASYMMEIGFFRADWGYGSAIAVIMFLLSFVIALAYMATILRRDNAHPRKAR</sequence>
<feature type="transmembrane region" description="Helical" evidence="7">
    <location>
        <begin position="264"/>
        <end position="285"/>
    </location>
</feature>
<gene>
    <name evidence="10" type="ORF">QQX09_05675</name>
</gene>
<evidence type="ECO:0000256" key="8">
    <source>
        <dbReference type="SAM" id="MobiDB-lite"/>
    </source>
</evidence>
<evidence type="ECO:0000259" key="9">
    <source>
        <dbReference type="PROSITE" id="PS50928"/>
    </source>
</evidence>
<feature type="transmembrane region" description="Helical" evidence="7">
    <location>
        <begin position="123"/>
        <end position="144"/>
    </location>
</feature>
<dbReference type="RefSeq" id="WP_301131785.1">
    <property type="nucleotide sequence ID" value="NZ_JAUHPW010000003.1"/>
</dbReference>
<feature type="region of interest" description="Disordered" evidence="8">
    <location>
        <begin position="1"/>
        <end position="34"/>
    </location>
</feature>
<feature type="transmembrane region" description="Helical" evidence="7">
    <location>
        <begin position="156"/>
        <end position="177"/>
    </location>
</feature>
<feature type="transmembrane region" description="Helical" evidence="7">
    <location>
        <begin position="44"/>
        <end position="64"/>
    </location>
</feature>
<evidence type="ECO:0000256" key="1">
    <source>
        <dbReference type="ARBA" id="ARBA00004651"/>
    </source>
</evidence>
<evidence type="ECO:0000313" key="11">
    <source>
        <dbReference type="Proteomes" id="UP001172728"/>
    </source>
</evidence>
<dbReference type="InterPro" id="IPR035906">
    <property type="entry name" value="MetI-like_sf"/>
</dbReference>
<dbReference type="CDD" id="cd06261">
    <property type="entry name" value="TM_PBP2"/>
    <property type="match status" value="1"/>
</dbReference>
<feature type="transmembrane region" description="Helical" evidence="7">
    <location>
        <begin position="205"/>
        <end position="228"/>
    </location>
</feature>
<comment type="caution">
    <text evidence="10">The sequence shown here is derived from an EMBL/GenBank/DDBJ whole genome shotgun (WGS) entry which is preliminary data.</text>
</comment>
<name>A0ABT8G867_9MICO</name>
<dbReference type="Pfam" id="PF00528">
    <property type="entry name" value="BPD_transp_1"/>
    <property type="match status" value="1"/>
</dbReference>
<evidence type="ECO:0000256" key="7">
    <source>
        <dbReference type="RuleBase" id="RU363032"/>
    </source>
</evidence>
<evidence type="ECO:0000256" key="4">
    <source>
        <dbReference type="ARBA" id="ARBA00022692"/>
    </source>
</evidence>
<dbReference type="Gene3D" id="1.10.3720.10">
    <property type="entry name" value="MetI-like"/>
    <property type="match status" value="1"/>
</dbReference>
<dbReference type="Proteomes" id="UP001172728">
    <property type="component" value="Unassembled WGS sequence"/>
</dbReference>
<dbReference type="SUPFAM" id="SSF161098">
    <property type="entry name" value="MetI-like"/>
    <property type="match status" value="1"/>
</dbReference>
<proteinExistence type="inferred from homology"/>
<dbReference type="EMBL" id="JAUHPW010000003">
    <property type="protein sequence ID" value="MDN4475346.1"/>
    <property type="molecule type" value="Genomic_DNA"/>
</dbReference>
<feature type="domain" description="ABC transmembrane type-1" evidence="9">
    <location>
        <begin position="119"/>
        <end position="332"/>
    </location>
</feature>
<keyword evidence="2 7" id="KW-0813">Transport</keyword>
<reference evidence="10" key="1">
    <citation type="submission" date="2023-06" db="EMBL/GenBank/DDBJ databases">
        <title>Sysu t00192.</title>
        <authorList>
            <person name="Gao L."/>
            <person name="Fang B.-Z."/>
            <person name="Li W.-J."/>
        </authorList>
    </citation>
    <scope>NUCLEOTIDE SEQUENCE</scope>
    <source>
        <strain evidence="10">SYSU T00192</strain>
    </source>
</reference>
<keyword evidence="3" id="KW-1003">Cell membrane</keyword>
<keyword evidence="4 7" id="KW-0812">Transmembrane</keyword>
<feature type="transmembrane region" description="Helical" evidence="7">
    <location>
        <begin position="311"/>
        <end position="337"/>
    </location>
</feature>
<evidence type="ECO:0000256" key="3">
    <source>
        <dbReference type="ARBA" id="ARBA00022475"/>
    </source>
</evidence>
<evidence type="ECO:0000256" key="6">
    <source>
        <dbReference type="ARBA" id="ARBA00023136"/>
    </source>
</evidence>
<evidence type="ECO:0000313" key="10">
    <source>
        <dbReference type="EMBL" id="MDN4475346.1"/>
    </source>
</evidence>
<keyword evidence="6 7" id="KW-0472">Membrane</keyword>
<dbReference type="InterPro" id="IPR000515">
    <property type="entry name" value="MetI-like"/>
</dbReference>
<comment type="subcellular location">
    <subcellularLocation>
        <location evidence="1 7">Cell membrane</location>
        <topology evidence="1 7">Multi-pass membrane protein</topology>
    </subcellularLocation>
</comment>
<dbReference type="PANTHER" id="PTHR30193">
    <property type="entry name" value="ABC TRANSPORTER PERMEASE PROTEIN"/>
    <property type="match status" value="1"/>
</dbReference>
<protein>
    <submittedName>
        <fullName evidence="10">Sugar ABC transporter permease</fullName>
    </submittedName>
</protein>
<keyword evidence="5 7" id="KW-1133">Transmembrane helix</keyword>
<comment type="similarity">
    <text evidence="7">Belongs to the binding-protein-dependent transport system permease family.</text>
</comment>
<dbReference type="PANTHER" id="PTHR30193:SF37">
    <property type="entry name" value="INNER MEMBRANE ABC TRANSPORTER PERMEASE PROTEIN YCJO"/>
    <property type="match status" value="1"/>
</dbReference>
<dbReference type="PROSITE" id="PS50928">
    <property type="entry name" value="ABC_TM1"/>
    <property type="match status" value="1"/>
</dbReference>
<evidence type="ECO:0000256" key="2">
    <source>
        <dbReference type="ARBA" id="ARBA00022448"/>
    </source>
</evidence>